<dbReference type="InterPro" id="IPR012337">
    <property type="entry name" value="RNaseH-like_sf"/>
</dbReference>
<gene>
    <name evidence="7" type="ORF">MAUB_57650</name>
</gene>
<evidence type="ECO:0000256" key="3">
    <source>
        <dbReference type="ARBA" id="ARBA00022842"/>
    </source>
</evidence>
<keyword evidence="6" id="KW-0234">DNA repair</keyword>
<keyword evidence="5" id="KW-0233">DNA recombination</keyword>
<dbReference type="Pfam" id="PF02075">
    <property type="entry name" value="RuvC"/>
    <property type="match status" value="1"/>
</dbReference>
<dbReference type="EMBL" id="AP022577">
    <property type="protein sequence ID" value="BBX87892.1"/>
    <property type="molecule type" value="Genomic_DNA"/>
</dbReference>
<keyword evidence="8" id="KW-1185">Reference proteome</keyword>
<organism evidence="7 8">
    <name type="scientific">Mycolicibacterium aubagnense</name>
    <dbReference type="NCBI Taxonomy" id="319707"/>
    <lineage>
        <taxon>Bacteria</taxon>
        <taxon>Bacillati</taxon>
        <taxon>Actinomycetota</taxon>
        <taxon>Actinomycetes</taxon>
        <taxon>Mycobacteriales</taxon>
        <taxon>Mycobacteriaceae</taxon>
        <taxon>Mycolicibacterium</taxon>
    </lineage>
</organism>
<dbReference type="InterPro" id="IPR002176">
    <property type="entry name" value="X-over_junc_endoDNase_RuvC"/>
</dbReference>
<reference evidence="7 8" key="1">
    <citation type="journal article" date="2019" name="Emerg. Microbes Infect.">
        <title>Comprehensive subspecies identification of 175 nontuberculous mycobacteria species based on 7547 genomic profiles.</title>
        <authorList>
            <person name="Matsumoto Y."/>
            <person name="Kinjo T."/>
            <person name="Motooka D."/>
            <person name="Nabeya D."/>
            <person name="Jung N."/>
            <person name="Uechi K."/>
            <person name="Horii T."/>
            <person name="Iida T."/>
            <person name="Fujita J."/>
            <person name="Nakamura S."/>
        </authorList>
    </citation>
    <scope>NUCLEOTIDE SEQUENCE [LARGE SCALE GENOMIC DNA]</scope>
    <source>
        <strain evidence="7 8">JCM 15296</strain>
    </source>
</reference>
<evidence type="ECO:0000256" key="5">
    <source>
        <dbReference type="ARBA" id="ARBA00023172"/>
    </source>
</evidence>
<evidence type="ECO:0000313" key="7">
    <source>
        <dbReference type="EMBL" id="BBX87892.1"/>
    </source>
</evidence>
<keyword evidence="2" id="KW-0227">DNA damage</keyword>
<evidence type="ECO:0000256" key="6">
    <source>
        <dbReference type="ARBA" id="ARBA00023204"/>
    </source>
</evidence>
<dbReference type="RefSeq" id="WP_138230330.1">
    <property type="nucleotide sequence ID" value="NZ_AP022577.1"/>
</dbReference>
<name>A0ABM7IML2_9MYCO</name>
<evidence type="ECO:0000256" key="2">
    <source>
        <dbReference type="ARBA" id="ARBA00022763"/>
    </source>
</evidence>
<dbReference type="InterPro" id="IPR036397">
    <property type="entry name" value="RNaseH_sf"/>
</dbReference>
<dbReference type="Proteomes" id="UP000465609">
    <property type="component" value="Chromosome"/>
</dbReference>
<evidence type="ECO:0000256" key="4">
    <source>
        <dbReference type="ARBA" id="ARBA00023125"/>
    </source>
</evidence>
<dbReference type="SUPFAM" id="SSF53098">
    <property type="entry name" value="Ribonuclease H-like"/>
    <property type="match status" value="1"/>
</dbReference>
<evidence type="ECO:0000313" key="8">
    <source>
        <dbReference type="Proteomes" id="UP000465609"/>
    </source>
</evidence>
<sequence>MIAHPYLDPTRNGANVIGLDLSLTGSGIAAIDVAAGQLSTAVHGSPPPAVDTLSAHVARHCTLTDGIVAQVIAADPVLVVVEGLQFSVKGKDSSVARRGFLWWAVTAGLCNAGVPVMEVTPQQIKQFATGRGNSSKSQVAAAYALAWPHATRDKNIEDRADASFAAALGAAWLGVPGLPISKTVARIKVLSKLPEPTLPPRLLRSVA</sequence>
<comment type="similarity">
    <text evidence="1">Belongs to the RuvC family.</text>
</comment>
<proteinExistence type="inferred from homology"/>
<evidence type="ECO:0000256" key="1">
    <source>
        <dbReference type="ARBA" id="ARBA00009518"/>
    </source>
</evidence>
<keyword evidence="4" id="KW-0238">DNA-binding</keyword>
<dbReference type="Gene3D" id="3.30.420.10">
    <property type="entry name" value="Ribonuclease H-like superfamily/Ribonuclease H"/>
    <property type="match status" value="1"/>
</dbReference>
<keyword evidence="3" id="KW-0460">Magnesium</keyword>
<accession>A0ABM7IML2</accession>
<protein>
    <submittedName>
        <fullName evidence="7">Uncharacterized protein</fullName>
    </submittedName>
</protein>